<evidence type="ECO:0000256" key="1">
    <source>
        <dbReference type="SAM" id="SignalP"/>
    </source>
</evidence>
<evidence type="ECO:0000313" key="2">
    <source>
        <dbReference type="EMBL" id="JAC45579.1"/>
    </source>
</evidence>
<dbReference type="GeneID" id="105233803"/>
<sequence length="229" mass="26073">MKYSLLLVAGALLFVQFAHALPHMKRESVAVAIHSHNSIHHSEGSSSEEESPQAQLIIYTLAEIAKLSTWILEKGSIVVKNTVTELKEIPVKDELLQANITRMSEVAKDAGEFTLKEDEESILKLLLSMVNFATMMDDYENMPADSKLKHTLQTALENNGYNKFESEFEEKVLQMAKNFDVAFGEYVKVLSPEEKIKQAKLLKWYEDFKAETDEEKKLDKFGEIFDHLS</sequence>
<dbReference type="KEGG" id="bdr:105233803"/>
<feature type="chain" id="PRO_5044537861" evidence="1">
    <location>
        <begin position="21"/>
        <end position="229"/>
    </location>
</feature>
<proteinExistence type="predicted"/>
<dbReference type="OrthoDB" id="7964650at2759"/>
<name>A0A034VSZ7_BACDO</name>
<accession>A0A034VSZ7</accession>
<dbReference type="EMBL" id="GAKP01013373">
    <property type="protein sequence ID" value="JAC45579.1"/>
    <property type="molecule type" value="Transcribed_RNA"/>
</dbReference>
<dbReference type="RefSeq" id="XP_011214271.2">
    <property type="nucleotide sequence ID" value="XM_011215969.4"/>
</dbReference>
<feature type="signal peptide" evidence="1">
    <location>
        <begin position="1"/>
        <end position="20"/>
    </location>
</feature>
<dbReference type="AlphaFoldDB" id="A0A034VSZ7"/>
<organism evidence="2">
    <name type="scientific">Bactrocera dorsalis</name>
    <name type="common">Oriental fruit fly</name>
    <name type="synonym">Dacus dorsalis</name>
    <dbReference type="NCBI Taxonomy" id="27457"/>
    <lineage>
        <taxon>Eukaryota</taxon>
        <taxon>Metazoa</taxon>
        <taxon>Ecdysozoa</taxon>
        <taxon>Arthropoda</taxon>
        <taxon>Hexapoda</taxon>
        <taxon>Insecta</taxon>
        <taxon>Pterygota</taxon>
        <taxon>Neoptera</taxon>
        <taxon>Endopterygota</taxon>
        <taxon>Diptera</taxon>
        <taxon>Brachycera</taxon>
        <taxon>Muscomorpha</taxon>
        <taxon>Tephritoidea</taxon>
        <taxon>Tephritidae</taxon>
        <taxon>Bactrocera</taxon>
        <taxon>Bactrocera</taxon>
    </lineage>
</organism>
<reference evidence="2" key="1">
    <citation type="journal article" date="2014" name="BMC Genomics">
        <title>Characterizing the developmental transcriptome of the oriental fruit fly, Bactrocera dorsalis (Diptera: Tephritidae) through comparative genomic analysis with Drosophila melanogaster utilizing modENCODE datasets.</title>
        <authorList>
            <person name="Geib S.M."/>
            <person name="Calla B."/>
            <person name="Hall B."/>
            <person name="Hou S."/>
            <person name="Manoukis N.C."/>
        </authorList>
    </citation>
    <scope>NUCLEOTIDE SEQUENCE</scope>
    <source>
        <strain evidence="2">Punador</strain>
    </source>
</reference>
<keyword evidence="1" id="KW-0732">Signal</keyword>
<protein>
    <submittedName>
        <fullName evidence="2">Uncharacterized protein</fullName>
    </submittedName>
</protein>